<organism evidence="2 3">
    <name type="scientific">Lonsdalea iberica</name>
    <dbReference type="NCBI Taxonomy" id="1082703"/>
    <lineage>
        <taxon>Bacteria</taxon>
        <taxon>Pseudomonadati</taxon>
        <taxon>Pseudomonadota</taxon>
        <taxon>Gammaproteobacteria</taxon>
        <taxon>Enterobacterales</taxon>
        <taxon>Pectobacteriaceae</taxon>
        <taxon>Lonsdalea</taxon>
    </lineage>
</organism>
<comment type="caution">
    <text evidence="2">The sequence shown here is derived from an EMBL/GenBank/DDBJ whole genome shotgun (WGS) entry which is preliminary data.</text>
</comment>
<gene>
    <name evidence="2" type="ORF">AU511_09155</name>
</gene>
<feature type="coiled-coil region" evidence="1">
    <location>
        <begin position="103"/>
        <end position="137"/>
    </location>
</feature>
<dbReference type="OrthoDB" id="6464078at2"/>
<dbReference type="Pfam" id="PF20404">
    <property type="entry name" value="DUF6694"/>
    <property type="match status" value="1"/>
</dbReference>
<reference evidence="2 3" key="1">
    <citation type="submission" date="2016-02" db="EMBL/GenBank/DDBJ databases">
        <title>Species-wide whole genome sequencing reveals diversity, host range in Lonsdalea quercina.</title>
        <authorList>
            <person name="Li Y."/>
        </authorList>
    </citation>
    <scope>NUCLEOTIDE SEQUENCE [LARGE SCALE GENOMIC DNA]</scope>
    <source>
        <strain evidence="2 3">LMG 26264</strain>
    </source>
</reference>
<dbReference type="PROSITE" id="PS51257">
    <property type="entry name" value="PROKAR_LIPOPROTEIN"/>
    <property type="match status" value="1"/>
</dbReference>
<dbReference type="AlphaFoldDB" id="A0A1X3RVD7"/>
<keyword evidence="1" id="KW-0175">Coiled coil</keyword>
<dbReference type="RefSeq" id="WP_094109483.1">
    <property type="nucleotide sequence ID" value="NZ_LUTP01000019.1"/>
</dbReference>
<name>A0A1X3RVD7_9GAMM</name>
<protein>
    <recommendedName>
        <fullName evidence="4">Lipoprotein</fullName>
    </recommendedName>
</protein>
<evidence type="ECO:0000256" key="1">
    <source>
        <dbReference type="SAM" id="Coils"/>
    </source>
</evidence>
<accession>A0A1X3RVD7</accession>
<sequence length="271" mass="30257">MKKTGMAIVIALVLAGCDKPKIDTSSEATAKTSVKEVRESLPENKRAAYDDALEVVALSNVSMRDLMKAKMANDMSMVQEKMMSNLSGKTGEEILSYADKIRKEKAEKKKEQAIQEILELEEKQKKAELNLEKKKEFVISRSRFYFKKTEYGKDQPIIELTVENKTGKAISRAKFKGDITSPGRQVPWFTDTFISTIPGGLEPGEKADLTLPQNPYLKWGDVELPSDAVFTATVVSINDAQGKPMLDDDDFSDEDADRLATLKAKYSDNNK</sequence>
<evidence type="ECO:0000313" key="2">
    <source>
        <dbReference type="EMBL" id="OSN05724.1"/>
    </source>
</evidence>
<evidence type="ECO:0000313" key="3">
    <source>
        <dbReference type="Proteomes" id="UP000194020"/>
    </source>
</evidence>
<dbReference type="InterPro" id="IPR046516">
    <property type="entry name" value="DUF6694"/>
</dbReference>
<proteinExistence type="predicted"/>
<dbReference type="EMBL" id="LUTP01000019">
    <property type="protein sequence ID" value="OSN05724.1"/>
    <property type="molecule type" value="Genomic_DNA"/>
</dbReference>
<evidence type="ECO:0008006" key="4">
    <source>
        <dbReference type="Google" id="ProtNLM"/>
    </source>
</evidence>
<dbReference type="Proteomes" id="UP000194020">
    <property type="component" value="Unassembled WGS sequence"/>
</dbReference>